<dbReference type="RefSeq" id="WP_006274403.1">
    <property type="nucleotide sequence ID" value="NZ_GL883079.1"/>
</dbReference>
<dbReference type="HOGENOM" id="CLU_1764236_0_0_5"/>
<accession>F4QQV8</accession>
<dbReference type="Proteomes" id="UP000006512">
    <property type="component" value="Unassembled WGS sequence"/>
</dbReference>
<reference evidence="3" key="1">
    <citation type="submission" date="2011-03" db="EMBL/GenBank/DDBJ databases">
        <title>Draft genome sequence of Brevundimonas diminuta.</title>
        <authorList>
            <person name="Brown P.J.B."/>
            <person name="Buechlein A."/>
            <person name="Hemmerich C."/>
            <person name="Brun Y.V."/>
        </authorList>
    </citation>
    <scope>NUCLEOTIDE SEQUENCE [LARGE SCALE GENOMIC DNA]</scope>
    <source>
        <strain evidence="3">C19</strain>
    </source>
</reference>
<evidence type="ECO:0000313" key="2">
    <source>
        <dbReference type="EMBL" id="EGF90595.1"/>
    </source>
</evidence>
<dbReference type="OrthoDB" id="7173830at2"/>
<feature type="signal peptide" evidence="1">
    <location>
        <begin position="1"/>
        <end position="25"/>
    </location>
</feature>
<gene>
    <name evidence="2" type="ORF">ABI_36240</name>
</gene>
<dbReference type="eggNOG" id="ENOG502ZQ3W">
    <property type="taxonomic scope" value="Bacteria"/>
</dbReference>
<keyword evidence="1" id="KW-0732">Signal</keyword>
<keyword evidence="3" id="KW-1185">Reference proteome</keyword>
<name>F4QQV8_9CAUL</name>
<dbReference type="EMBL" id="GL883079">
    <property type="protein sequence ID" value="EGF90595.1"/>
    <property type="molecule type" value="Genomic_DNA"/>
</dbReference>
<sequence>MILPVWMRCLGLAAGVLTVAGVSQAQESAESAAQRPLAPLPNVTPSHSAVAAGIPKWSQFPTPPADIPTVAQFGQRVKTQTAASDKLATEVRALVWDKEQPEPYAAAAIARINPVYLKPVDAVMSVEDIERLAEGLRRRAVPPPVAD</sequence>
<evidence type="ECO:0000256" key="1">
    <source>
        <dbReference type="SAM" id="SignalP"/>
    </source>
</evidence>
<organism evidence="2 3">
    <name type="scientific">Asticcacaulis biprosthecium C19</name>
    <dbReference type="NCBI Taxonomy" id="715226"/>
    <lineage>
        <taxon>Bacteria</taxon>
        <taxon>Pseudomonadati</taxon>
        <taxon>Pseudomonadota</taxon>
        <taxon>Alphaproteobacteria</taxon>
        <taxon>Caulobacterales</taxon>
        <taxon>Caulobacteraceae</taxon>
        <taxon>Asticcacaulis</taxon>
    </lineage>
</organism>
<dbReference type="STRING" id="715226.ABI_36240"/>
<evidence type="ECO:0000313" key="3">
    <source>
        <dbReference type="Proteomes" id="UP000006512"/>
    </source>
</evidence>
<proteinExistence type="predicted"/>
<feature type="chain" id="PRO_5003314351" evidence="1">
    <location>
        <begin position="26"/>
        <end position="147"/>
    </location>
</feature>
<dbReference type="AlphaFoldDB" id="F4QQV8"/>
<protein>
    <submittedName>
        <fullName evidence="2">Uncharacterized protein</fullName>
    </submittedName>
</protein>